<dbReference type="STRING" id="1314777.A0A164RZQ2"/>
<dbReference type="InterPro" id="IPR037221">
    <property type="entry name" value="H-type_lectin_dom_sf"/>
</dbReference>
<dbReference type="GO" id="GO:0046871">
    <property type="term" value="F:N-acetylgalactosamine binding"/>
    <property type="evidence" value="ECO:0007669"/>
    <property type="project" value="TreeGrafter"/>
</dbReference>
<dbReference type="InterPro" id="IPR052487">
    <property type="entry name" value="Galactose-binding_lectin"/>
</dbReference>
<dbReference type="OrthoDB" id="5419324at2759"/>
<dbReference type="SUPFAM" id="SSF141086">
    <property type="entry name" value="Agglutinin HPA-like"/>
    <property type="match status" value="3"/>
</dbReference>
<keyword evidence="3" id="KW-1185">Reference proteome</keyword>
<feature type="domain" description="H-type lectin" evidence="1">
    <location>
        <begin position="39"/>
        <end position="97"/>
    </location>
</feature>
<feature type="domain" description="H-type lectin" evidence="1">
    <location>
        <begin position="215"/>
        <end position="278"/>
    </location>
</feature>
<gene>
    <name evidence="2" type="ORF">SISNIDRAFT_467958</name>
</gene>
<dbReference type="GO" id="GO:0009986">
    <property type="term" value="C:cell surface"/>
    <property type="evidence" value="ECO:0007669"/>
    <property type="project" value="TreeGrafter"/>
</dbReference>
<organism evidence="2 3">
    <name type="scientific">Sistotremastrum niveocremeum HHB9708</name>
    <dbReference type="NCBI Taxonomy" id="1314777"/>
    <lineage>
        <taxon>Eukaryota</taxon>
        <taxon>Fungi</taxon>
        <taxon>Dikarya</taxon>
        <taxon>Basidiomycota</taxon>
        <taxon>Agaricomycotina</taxon>
        <taxon>Agaricomycetes</taxon>
        <taxon>Sistotremastrales</taxon>
        <taxon>Sistotremastraceae</taxon>
        <taxon>Sertulicium</taxon>
        <taxon>Sertulicium niveocremeum</taxon>
    </lineage>
</organism>
<evidence type="ECO:0000313" key="2">
    <source>
        <dbReference type="EMBL" id="KZS91028.1"/>
    </source>
</evidence>
<proteinExistence type="predicted"/>
<protein>
    <recommendedName>
        <fullName evidence="1">H-type lectin domain-containing protein</fullName>
    </recommendedName>
</protein>
<evidence type="ECO:0000313" key="3">
    <source>
        <dbReference type="Proteomes" id="UP000076722"/>
    </source>
</evidence>
<dbReference type="GO" id="GO:0098609">
    <property type="term" value="P:cell-cell adhesion"/>
    <property type="evidence" value="ECO:0007669"/>
    <property type="project" value="TreeGrafter"/>
</dbReference>
<accession>A0A164RZQ2</accession>
<dbReference type="PANTHER" id="PTHR46938">
    <property type="entry name" value="DISCOIDIN-1 SUBUNIT A-RELATED-RELATED"/>
    <property type="match status" value="1"/>
</dbReference>
<dbReference type="EMBL" id="KV419417">
    <property type="protein sequence ID" value="KZS91028.1"/>
    <property type="molecule type" value="Genomic_DNA"/>
</dbReference>
<evidence type="ECO:0000259" key="1">
    <source>
        <dbReference type="Pfam" id="PF09458"/>
    </source>
</evidence>
<dbReference type="GO" id="GO:0098636">
    <property type="term" value="C:protein complex involved in cell adhesion"/>
    <property type="evidence" value="ECO:0007669"/>
    <property type="project" value="TreeGrafter"/>
</dbReference>
<dbReference type="GO" id="GO:0070492">
    <property type="term" value="F:oligosaccharide binding"/>
    <property type="evidence" value="ECO:0007669"/>
    <property type="project" value="TreeGrafter"/>
</dbReference>
<dbReference type="AlphaFoldDB" id="A0A164RZQ2"/>
<feature type="domain" description="H-type lectin" evidence="1">
    <location>
        <begin position="122"/>
        <end position="187"/>
    </location>
</feature>
<name>A0A164RZQ2_9AGAM</name>
<dbReference type="Proteomes" id="UP000076722">
    <property type="component" value="Unassembled WGS sequence"/>
</dbReference>
<dbReference type="InterPro" id="IPR019019">
    <property type="entry name" value="H-type_lectin_domain"/>
</dbReference>
<dbReference type="GO" id="GO:0030247">
    <property type="term" value="F:polysaccharide binding"/>
    <property type="evidence" value="ECO:0007669"/>
    <property type="project" value="TreeGrafter"/>
</dbReference>
<reference evidence="2 3" key="1">
    <citation type="journal article" date="2016" name="Mol. Biol. Evol.">
        <title>Comparative Genomics of Early-Diverging Mushroom-Forming Fungi Provides Insights into the Origins of Lignocellulose Decay Capabilities.</title>
        <authorList>
            <person name="Nagy L.G."/>
            <person name="Riley R."/>
            <person name="Tritt A."/>
            <person name="Adam C."/>
            <person name="Daum C."/>
            <person name="Floudas D."/>
            <person name="Sun H."/>
            <person name="Yadav J.S."/>
            <person name="Pangilinan J."/>
            <person name="Larsson K.H."/>
            <person name="Matsuura K."/>
            <person name="Barry K."/>
            <person name="Labutti K."/>
            <person name="Kuo R."/>
            <person name="Ohm R.A."/>
            <person name="Bhattacharya S.S."/>
            <person name="Shirouzu T."/>
            <person name="Yoshinaga Y."/>
            <person name="Martin F.M."/>
            <person name="Grigoriev I.V."/>
            <person name="Hibbett D.S."/>
        </authorList>
    </citation>
    <scope>NUCLEOTIDE SEQUENCE [LARGE SCALE GENOMIC DNA]</scope>
    <source>
        <strain evidence="2 3">HHB9708</strain>
    </source>
</reference>
<dbReference type="Gene3D" id="2.60.40.2080">
    <property type="match status" value="3"/>
</dbReference>
<dbReference type="Pfam" id="PF09458">
    <property type="entry name" value="H_lectin"/>
    <property type="match status" value="3"/>
</dbReference>
<sequence>MPVLIDAIETGTWKTPKDWRDVTIAECQQEKISLKYQLSPPIMITGFNLLDIGNHSNGKQIRAYCHASDIGSYTFTLHSDTWADGWLASSVISWLAIPPSTTGILAGTCEVRPMNAPGAHSTHVAFQGAFSYEPKIFLCLNYVDFGGNWRIGTWPENITRTGFDAVFESRGHDEAALYAAGGSWLAYESGKENIKSGNIDVEWVPAGSSQKSGVVYFDQPFRTAPSVFVGLTQIISHTEFNLRISVEVRSVEKDRFDWVMYGWSDSLNFEIGAAWLAFVQE</sequence>